<dbReference type="SMART" id="SM00271">
    <property type="entry name" value="DnaJ"/>
    <property type="match status" value="1"/>
</dbReference>
<feature type="region of interest" description="Disordered" evidence="1">
    <location>
        <begin position="267"/>
        <end position="316"/>
    </location>
</feature>
<evidence type="ECO:0000256" key="1">
    <source>
        <dbReference type="SAM" id="MobiDB-lite"/>
    </source>
</evidence>
<dbReference type="OrthoDB" id="10250354at2759"/>
<feature type="compositionally biased region" description="Pro residues" evidence="1">
    <location>
        <begin position="288"/>
        <end position="316"/>
    </location>
</feature>
<dbReference type="SUPFAM" id="SSF46565">
    <property type="entry name" value="Chaperone J-domain"/>
    <property type="match status" value="1"/>
</dbReference>
<dbReference type="EMBL" id="ML014180">
    <property type="protein sequence ID" value="RKP01221.1"/>
    <property type="molecule type" value="Genomic_DNA"/>
</dbReference>
<dbReference type="Proteomes" id="UP000274922">
    <property type="component" value="Unassembled WGS sequence"/>
</dbReference>
<sequence>MRSRPAICWRRRGIDAAWTPLRTVLLRHASTRTADGRDTDFDPYTTLKLPRTPSPSPDAVKRAYYATIFHLHPDRHGGIQTPAQRQAFLDCVKAYQILSDPARAAAWRRQPSAASTTSWGGTGPFTRGPSGFTRGRADNSGSNDYANPYAAYGQHPFYPRTASSSSTSSSPSDGLSARSAVLFLVTGLMFGFILHANMTRWDQIQERRRHPEATARGTWHPGYPFVPPHMRMHVRGDRGNDADADADADAEADDDVRAVFGLLRDGRQPFASSDGAFSPRAGPASVAMPPPPPPPPPSAPGPPPPVLYLPPPSSPP</sequence>
<organism evidence="3 4">
    <name type="scientific">Caulochytrium protostelioides</name>
    <dbReference type="NCBI Taxonomy" id="1555241"/>
    <lineage>
        <taxon>Eukaryota</taxon>
        <taxon>Fungi</taxon>
        <taxon>Fungi incertae sedis</taxon>
        <taxon>Chytridiomycota</taxon>
        <taxon>Chytridiomycota incertae sedis</taxon>
        <taxon>Chytridiomycetes</taxon>
        <taxon>Caulochytriales</taxon>
        <taxon>Caulochytriaceae</taxon>
        <taxon>Caulochytrium</taxon>
    </lineage>
</organism>
<dbReference type="AlphaFoldDB" id="A0A4P9X8C2"/>
<evidence type="ECO:0000259" key="2">
    <source>
        <dbReference type="PROSITE" id="PS50076"/>
    </source>
</evidence>
<accession>A0A4P9X8C2</accession>
<proteinExistence type="predicted"/>
<name>A0A4P9X8C2_9FUNG</name>
<dbReference type="InterPro" id="IPR036869">
    <property type="entry name" value="J_dom_sf"/>
</dbReference>
<gene>
    <name evidence="3" type="ORF">CXG81DRAFT_26082</name>
</gene>
<dbReference type="Gene3D" id="1.10.287.110">
    <property type="entry name" value="DnaJ domain"/>
    <property type="match status" value="1"/>
</dbReference>
<protein>
    <recommendedName>
        <fullName evidence="2">J domain-containing protein</fullName>
    </recommendedName>
</protein>
<reference evidence="4" key="1">
    <citation type="journal article" date="2018" name="Nat. Microbiol.">
        <title>Leveraging single-cell genomics to expand the fungal tree of life.</title>
        <authorList>
            <person name="Ahrendt S.R."/>
            <person name="Quandt C.A."/>
            <person name="Ciobanu D."/>
            <person name="Clum A."/>
            <person name="Salamov A."/>
            <person name="Andreopoulos B."/>
            <person name="Cheng J.F."/>
            <person name="Woyke T."/>
            <person name="Pelin A."/>
            <person name="Henrissat B."/>
            <person name="Reynolds N.K."/>
            <person name="Benny G.L."/>
            <person name="Smith M.E."/>
            <person name="James T.Y."/>
            <person name="Grigoriev I.V."/>
        </authorList>
    </citation>
    <scope>NUCLEOTIDE SEQUENCE [LARGE SCALE GENOMIC DNA]</scope>
    <source>
        <strain evidence="4">ATCC 52028</strain>
    </source>
</reference>
<dbReference type="Pfam" id="PF00226">
    <property type="entry name" value="DnaJ"/>
    <property type="match status" value="1"/>
</dbReference>
<dbReference type="CDD" id="cd06257">
    <property type="entry name" value="DnaJ"/>
    <property type="match status" value="1"/>
</dbReference>
<keyword evidence="4" id="KW-1185">Reference proteome</keyword>
<evidence type="ECO:0000313" key="4">
    <source>
        <dbReference type="Proteomes" id="UP000274922"/>
    </source>
</evidence>
<dbReference type="InterPro" id="IPR001623">
    <property type="entry name" value="DnaJ_domain"/>
</dbReference>
<feature type="domain" description="J" evidence="2">
    <location>
        <begin position="42"/>
        <end position="103"/>
    </location>
</feature>
<dbReference type="PROSITE" id="PS50076">
    <property type="entry name" value="DNAJ_2"/>
    <property type="match status" value="1"/>
</dbReference>
<evidence type="ECO:0000313" key="3">
    <source>
        <dbReference type="EMBL" id="RKP01221.1"/>
    </source>
</evidence>
<feature type="region of interest" description="Disordered" evidence="1">
    <location>
        <begin position="109"/>
        <end position="146"/>
    </location>
</feature>